<evidence type="ECO:0000256" key="1">
    <source>
        <dbReference type="SAM" id="MobiDB-lite"/>
    </source>
</evidence>
<proteinExistence type="predicted"/>
<dbReference type="InterPro" id="IPR011604">
    <property type="entry name" value="PDDEXK-like_dom_sf"/>
</dbReference>
<sequence>MTPELEARIVADSRDRVAWLRARARGITATDVAGLTSEVSIARAADAKLGAGPRFAGNAYTDHGRRREPEIAAWVAATHGIMPSSALFRAEVEARHLATPDGILQDPGGRILLAEIKTTNKSWRQIPRTYLRQVWWQQHVLGAERTLFVWEEHDDFRPVHDEPHCVWIDRDEREIETLVGLATRLIDELYHRTTGRTPPSRTPSAPESRRDALRERDMFRALALAE</sequence>
<feature type="domain" description="YqaJ viral recombinase" evidence="2">
    <location>
        <begin position="19"/>
        <end position="143"/>
    </location>
</feature>
<accession>A0A0F0KXE3</accession>
<reference evidence="3 4" key="1">
    <citation type="submission" date="2015-02" db="EMBL/GenBank/DDBJ databases">
        <title>Draft genome sequences of ten Microbacterium spp. with emphasis on heavy metal contaminated environments.</title>
        <authorList>
            <person name="Corretto E."/>
        </authorList>
    </citation>
    <scope>NUCLEOTIDE SEQUENCE [LARGE SCALE GENOMIC DNA]</scope>
    <source>
        <strain evidence="3 4">DSM 23848</strain>
    </source>
</reference>
<dbReference type="PATRIC" id="fig|582680.7.peg.1912"/>
<dbReference type="Pfam" id="PF09588">
    <property type="entry name" value="YqaJ"/>
    <property type="match status" value="1"/>
</dbReference>
<gene>
    <name evidence="3" type="ORF">RL72_01863</name>
</gene>
<evidence type="ECO:0000259" key="2">
    <source>
        <dbReference type="Pfam" id="PF09588"/>
    </source>
</evidence>
<dbReference type="AlphaFoldDB" id="A0A0F0KXE3"/>
<dbReference type="OrthoDB" id="4920438at2"/>
<dbReference type="EMBL" id="JYIT01000075">
    <property type="protein sequence ID" value="KJL23911.1"/>
    <property type="molecule type" value="Genomic_DNA"/>
</dbReference>
<comment type="caution">
    <text evidence="3">The sequence shown here is derived from an EMBL/GenBank/DDBJ whole genome shotgun (WGS) entry which is preliminary data.</text>
</comment>
<dbReference type="InterPro" id="IPR019080">
    <property type="entry name" value="YqaJ_viral_recombinase"/>
</dbReference>
<dbReference type="InterPro" id="IPR011335">
    <property type="entry name" value="Restrct_endonuc-II-like"/>
</dbReference>
<feature type="compositionally biased region" description="Low complexity" evidence="1">
    <location>
        <begin position="195"/>
        <end position="206"/>
    </location>
</feature>
<feature type="region of interest" description="Disordered" evidence="1">
    <location>
        <begin position="192"/>
        <end position="211"/>
    </location>
</feature>
<protein>
    <submittedName>
        <fullName evidence="3">YqaJ-like viral recombinase domain protein</fullName>
    </submittedName>
</protein>
<evidence type="ECO:0000313" key="4">
    <source>
        <dbReference type="Proteomes" id="UP000033448"/>
    </source>
</evidence>
<organism evidence="3 4">
    <name type="scientific">Microbacterium azadirachtae</name>
    <dbReference type="NCBI Taxonomy" id="582680"/>
    <lineage>
        <taxon>Bacteria</taxon>
        <taxon>Bacillati</taxon>
        <taxon>Actinomycetota</taxon>
        <taxon>Actinomycetes</taxon>
        <taxon>Micrococcales</taxon>
        <taxon>Microbacteriaceae</taxon>
        <taxon>Microbacterium</taxon>
    </lineage>
</organism>
<dbReference type="Gene3D" id="3.90.320.10">
    <property type="match status" value="1"/>
</dbReference>
<keyword evidence="4" id="KW-1185">Reference proteome</keyword>
<dbReference type="Proteomes" id="UP000033448">
    <property type="component" value="Unassembled WGS sequence"/>
</dbReference>
<dbReference type="RefSeq" id="WP_045250551.1">
    <property type="nucleotide sequence ID" value="NZ_CP099706.1"/>
</dbReference>
<name>A0A0F0KXE3_9MICO</name>
<evidence type="ECO:0000313" key="3">
    <source>
        <dbReference type="EMBL" id="KJL23911.1"/>
    </source>
</evidence>
<dbReference type="SUPFAM" id="SSF52980">
    <property type="entry name" value="Restriction endonuclease-like"/>
    <property type="match status" value="1"/>
</dbReference>